<evidence type="ECO:0000259" key="5">
    <source>
        <dbReference type="Pfam" id="PF11794"/>
    </source>
</evidence>
<reference evidence="7" key="1">
    <citation type="journal article" date="2019" name="Int. J. Syst. Evol. Microbiol.">
        <title>The Global Catalogue of Microorganisms (GCM) 10K type strain sequencing project: providing services to taxonomists for standard genome sequencing and annotation.</title>
        <authorList>
            <consortium name="The Broad Institute Genomics Platform"/>
            <consortium name="The Broad Institute Genome Sequencing Center for Infectious Disease"/>
            <person name="Wu L."/>
            <person name="Ma J."/>
        </authorList>
    </citation>
    <scope>NUCLEOTIDE SEQUENCE [LARGE SCALE GENOMIC DNA]</scope>
    <source>
        <strain evidence="7">JCM 12149</strain>
    </source>
</reference>
<evidence type="ECO:0000256" key="3">
    <source>
        <dbReference type="ARBA" id="ARBA00023002"/>
    </source>
</evidence>
<dbReference type="InterPro" id="IPR004925">
    <property type="entry name" value="HpaB/PvcC/4-BUDH"/>
</dbReference>
<organism evidence="6 7">
    <name type="scientific">Lentibacillus halophilus</name>
    <dbReference type="NCBI Taxonomy" id="295065"/>
    <lineage>
        <taxon>Bacteria</taxon>
        <taxon>Bacillati</taxon>
        <taxon>Bacillota</taxon>
        <taxon>Bacilli</taxon>
        <taxon>Bacillales</taxon>
        <taxon>Bacillaceae</taxon>
        <taxon>Lentibacillus</taxon>
    </lineage>
</organism>
<proteinExistence type="predicted"/>
<dbReference type="PANTHER" id="PTHR36117:SF3">
    <property type="entry name" value="4-HYDROXYPHENYLACETATE 3-MONOOXYGENASE-RELATED"/>
    <property type="match status" value="1"/>
</dbReference>
<evidence type="ECO:0000256" key="1">
    <source>
        <dbReference type="ARBA" id="ARBA00022630"/>
    </source>
</evidence>
<dbReference type="PIRSF" id="PIRSF000331">
    <property type="entry name" value="HpaA_HpaB"/>
    <property type="match status" value="1"/>
</dbReference>
<sequence length="490" mass="55253">MALMTGEEYKKSLNDGREVYIDGEQITNVAEHPSFKPIVDAKARMYDLNHKPELKDKMTTTLPDGEEICRAYKLPTSKEDLEAIRTYVETVLDDLGGVVYRMGDETIGEMWSLYDAQDQLNDVDPRFARNIEYHVDRVAREDLFHVSANTDPKGDRSKLFGGKDGGKLLHVVEENDEGIVVRGAKFETAAAYAHQAFVKPTILDWQASEESMAPFACGFICDMGAPGLKHICRSSFGVDKNETDYPISTNFDEIDTLLVFDDVLIPWDNVLFHRSRESAGYIRNTLHRYSAFNYTLRILRRADYLIGTALLNAEQTGLTKIQPVKEKLSELITYREGINAHLTAAVSNAEESPGGLMMPNQSLLYTGRIYAIQNFPAMQHLTRELVGGQLAITPDSAALLNPDTKEYIDKYYTVGEDAGEVWTPEERAKLLYFARDLLNSSYAGHRTTFELFAQSPPFAQHMAAYNSFDMEKQRELVRKGANLSSKEYAK</sequence>
<keyword evidence="2" id="KW-0274">FAD</keyword>
<dbReference type="Proteomes" id="UP001501459">
    <property type="component" value="Unassembled WGS sequence"/>
</dbReference>
<dbReference type="InterPro" id="IPR036250">
    <property type="entry name" value="AcylCo_DH-like_C"/>
</dbReference>
<dbReference type="Gene3D" id="2.40.110.10">
    <property type="entry name" value="Butyryl-CoA Dehydrogenase, subunit A, domain 2"/>
    <property type="match status" value="1"/>
</dbReference>
<protein>
    <submittedName>
        <fullName evidence="6">4-hydroxyphenylacetate 3-monooxygenase, oxygenase component</fullName>
    </submittedName>
</protein>
<evidence type="ECO:0000259" key="4">
    <source>
        <dbReference type="Pfam" id="PF03241"/>
    </source>
</evidence>
<dbReference type="Pfam" id="PF03241">
    <property type="entry name" value="HpaB"/>
    <property type="match status" value="1"/>
</dbReference>
<dbReference type="InterPro" id="IPR024674">
    <property type="entry name" value="HpaB/PvcC/4-BUDH_N"/>
</dbReference>
<gene>
    <name evidence="6" type="primary">hpaB_1</name>
    <name evidence="6" type="ORF">GCM10008983_02050</name>
</gene>
<evidence type="ECO:0000313" key="6">
    <source>
        <dbReference type="EMBL" id="GAA0429307.1"/>
    </source>
</evidence>
<feature type="domain" description="HpaB/PvcC/4-BUDH C-terminal" evidence="4">
    <location>
        <begin position="283"/>
        <end position="480"/>
    </location>
</feature>
<dbReference type="SUPFAM" id="SSF47203">
    <property type="entry name" value="Acyl-CoA dehydrogenase C-terminal domain-like"/>
    <property type="match status" value="1"/>
</dbReference>
<dbReference type="RefSeq" id="WP_343750587.1">
    <property type="nucleotide sequence ID" value="NZ_BAAADM010000005.1"/>
</dbReference>
<name>A0ABP3IVN7_9BACI</name>
<evidence type="ECO:0000313" key="7">
    <source>
        <dbReference type="Proteomes" id="UP001501459"/>
    </source>
</evidence>
<comment type="caution">
    <text evidence="6">The sequence shown here is derived from an EMBL/GenBank/DDBJ whole genome shotgun (WGS) entry which is preliminary data.</text>
</comment>
<keyword evidence="7" id="KW-1185">Reference proteome</keyword>
<keyword evidence="1" id="KW-0285">Flavoprotein</keyword>
<dbReference type="Gene3D" id="1.20.140.10">
    <property type="entry name" value="Butyryl-CoA Dehydrogenase, subunit A, domain 3"/>
    <property type="match status" value="1"/>
</dbReference>
<dbReference type="SUPFAM" id="SSF56645">
    <property type="entry name" value="Acyl-CoA dehydrogenase NM domain-like"/>
    <property type="match status" value="1"/>
</dbReference>
<dbReference type="InterPro" id="IPR046373">
    <property type="entry name" value="Acyl-CoA_Oxase/DH_mid-dom_sf"/>
</dbReference>
<dbReference type="EMBL" id="BAAADM010000005">
    <property type="protein sequence ID" value="GAA0429307.1"/>
    <property type="molecule type" value="Genomic_DNA"/>
</dbReference>
<evidence type="ECO:0000256" key="2">
    <source>
        <dbReference type="ARBA" id="ARBA00022827"/>
    </source>
</evidence>
<dbReference type="Gene3D" id="1.10.3140.10">
    <property type="entry name" value="4-hydroxybutyryl-coa dehydratase, domain 1"/>
    <property type="match status" value="1"/>
</dbReference>
<keyword evidence="3" id="KW-0560">Oxidoreductase</keyword>
<dbReference type="InterPro" id="IPR009100">
    <property type="entry name" value="AcylCoA_DH/oxidase_NM_dom_sf"/>
</dbReference>
<feature type="domain" description="HpaB/PvcC/4-BUDH N-terminal" evidence="5">
    <location>
        <begin position="5"/>
        <end position="271"/>
    </location>
</feature>
<accession>A0ABP3IVN7</accession>
<dbReference type="Pfam" id="PF11794">
    <property type="entry name" value="HpaB_N"/>
    <property type="match status" value="1"/>
</dbReference>
<dbReference type="PANTHER" id="PTHR36117">
    <property type="entry name" value="4-HYDROXYPHENYLACETATE 3-MONOOXYGENASE-RELATED"/>
    <property type="match status" value="1"/>
</dbReference>
<dbReference type="InterPro" id="IPR024719">
    <property type="entry name" value="HpaB/PvcC/4-BUDH_C"/>
</dbReference>